<protein>
    <recommendedName>
        <fullName evidence="4">MARVEL domain-containing protein</fullName>
    </recommendedName>
</protein>
<dbReference type="PANTHER" id="PTHR42069">
    <property type="entry name" value="HYPHAL ANASTAMOSIS-8 PROTEIN"/>
    <property type="match status" value="1"/>
</dbReference>
<dbReference type="OrthoDB" id="5371583at2759"/>
<dbReference type="Proteomes" id="UP000800200">
    <property type="component" value="Unassembled WGS sequence"/>
</dbReference>
<keyword evidence="1" id="KW-1133">Transmembrane helix</keyword>
<sequence length="234" mass="26830">MKPVAAGYSPLGAQRYPHDLAEPPSQLQQEITTSKKRIRAVRLLSRASSVIFNSVVFTIMAFVTSVFLSTRTDKVSSRNVWPAEGKTWPTYMLLAASLITLVIEISVLCFYWFSFYRAERSWKLVLVQHVAHFSMWLVVTFLYRYEKRLKDVWGWSCSDIAKTLQKDLNGSVNFEKLCDLQEVSWIFSIIETVAKVLFSIVYFIMYRRTKTVESKLKLADGLGDGVSQLLQAAF</sequence>
<accession>A0A6A6EBM8</accession>
<feature type="transmembrane region" description="Helical" evidence="1">
    <location>
        <begin position="183"/>
        <end position="205"/>
    </location>
</feature>
<feature type="transmembrane region" description="Helical" evidence="1">
    <location>
        <begin position="88"/>
        <end position="113"/>
    </location>
</feature>
<feature type="transmembrane region" description="Helical" evidence="1">
    <location>
        <begin position="43"/>
        <end position="68"/>
    </location>
</feature>
<dbReference type="PANTHER" id="PTHR42069:SF1">
    <property type="entry name" value="MARVEL DOMAIN-CONTAINING PROTEIN"/>
    <property type="match status" value="1"/>
</dbReference>
<gene>
    <name evidence="2" type="ORF">K469DRAFT_569132</name>
</gene>
<evidence type="ECO:0008006" key="4">
    <source>
        <dbReference type="Google" id="ProtNLM"/>
    </source>
</evidence>
<proteinExistence type="predicted"/>
<keyword evidence="1" id="KW-0472">Membrane</keyword>
<evidence type="ECO:0000256" key="1">
    <source>
        <dbReference type="SAM" id="Phobius"/>
    </source>
</evidence>
<organism evidence="2 3">
    <name type="scientific">Zopfia rhizophila CBS 207.26</name>
    <dbReference type="NCBI Taxonomy" id="1314779"/>
    <lineage>
        <taxon>Eukaryota</taxon>
        <taxon>Fungi</taxon>
        <taxon>Dikarya</taxon>
        <taxon>Ascomycota</taxon>
        <taxon>Pezizomycotina</taxon>
        <taxon>Dothideomycetes</taxon>
        <taxon>Dothideomycetes incertae sedis</taxon>
        <taxon>Zopfiaceae</taxon>
        <taxon>Zopfia</taxon>
    </lineage>
</organism>
<keyword evidence="3" id="KW-1185">Reference proteome</keyword>
<dbReference type="AlphaFoldDB" id="A0A6A6EBM8"/>
<evidence type="ECO:0000313" key="2">
    <source>
        <dbReference type="EMBL" id="KAF2187540.1"/>
    </source>
</evidence>
<evidence type="ECO:0000313" key="3">
    <source>
        <dbReference type="Proteomes" id="UP000800200"/>
    </source>
</evidence>
<keyword evidence="1" id="KW-0812">Transmembrane</keyword>
<dbReference type="EMBL" id="ML994626">
    <property type="protein sequence ID" value="KAF2187540.1"/>
    <property type="molecule type" value="Genomic_DNA"/>
</dbReference>
<name>A0A6A6EBM8_9PEZI</name>
<feature type="transmembrane region" description="Helical" evidence="1">
    <location>
        <begin position="125"/>
        <end position="145"/>
    </location>
</feature>
<reference evidence="2" key="1">
    <citation type="journal article" date="2020" name="Stud. Mycol.">
        <title>101 Dothideomycetes genomes: a test case for predicting lifestyles and emergence of pathogens.</title>
        <authorList>
            <person name="Haridas S."/>
            <person name="Albert R."/>
            <person name="Binder M."/>
            <person name="Bloem J."/>
            <person name="Labutti K."/>
            <person name="Salamov A."/>
            <person name="Andreopoulos B."/>
            <person name="Baker S."/>
            <person name="Barry K."/>
            <person name="Bills G."/>
            <person name="Bluhm B."/>
            <person name="Cannon C."/>
            <person name="Castanera R."/>
            <person name="Culley D."/>
            <person name="Daum C."/>
            <person name="Ezra D."/>
            <person name="Gonzalez J."/>
            <person name="Henrissat B."/>
            <person name="Kuo A."/>
            <person name="Liang C."/>
            <person name="Lipzen A."/>
            <person name="Lutzoni F."/>
            <person name="Magnuson J."/>
            <person name="Mondo S."/>
            <person name="Nolan M."/>
            <person name="Ohm R."/>
            <person name="Pangilinan J."/>
            <person name="Park H.-J."/>
            <person name="Ramirez L."/>
            <person name="Alfaro M."/>
            <person name="Sun H."/>
            <person name="Tritt A."/>
            <person name="Yoshinaga Y."/>
            <person name="Zwiers L.-H."/>
            <person name="Turgeon B."/>
            <person name="Goodwin S."/>
            <person name="Spatafora J."/>
            <person name="Crous P."/>
            <person name="Grigoriev I."/>
        </authorList>
    </citation>
    <scope>NUCLEOTIDE SEQUENCE</scope>
    <source>
        <strain evidence="2">CBS 207.26</strain>
    </source>
</reference>